<evidence type="ECO:0000256" key="1">
    <source>
        <dbReference type="ARBA" id="ARBA00022679"/>
    </source>
</evidence>
<evidence type="ECO:0000313" key="2">
    <source>
        <dbReference type="EMBL" id="RXG24339.1"/>
    </source>
</evidence>
<sequence length="281" mass="33092">MPSKSKVESTMQIKDFSVSKEEFNLIYNKELDKYTTDPIPNNLEDYYVSENYISHTDSKKTLIDRIYQLVKGYMLKKKLQHINRYRNGNQLLDIGAGTGDFLVAAKNDGWKVNGIEPSKIARKNAEKKDLTLFELKSNLNNQKFDLITMWHVLEHVPDLKDQLQWLVDHLYENGTLVIAVPNFNSYDSKHYKEYWAAWDVPRHIHHFSRKSMIMLFSEFGFNLIEEKPMYFDSYYVSLLSEKYQSGNSNIFKAIMSGFKSNWKARHSNEYSSIIYTFKRGK</sequence>
<dbReference type="Proteomes" id="UP000289238">
    <property type="component" value="Unassembled WGS sequence"/>
</dbReference>
<dbReference type="CDD" id="cd02440">
    <property type="entry name" value="AdoMet_MTases"/>
    <property type="match status" value="1"/>
</dbReference>
<accession>A0A4Q0PE27</accession>
<dbReference type="SUPFAM" id="SSF53335">
    <property type="entry name" value="S-adenosyl-L-methionine-dependent methyltransferases"/>
    <property type="match status" value="1"/>
</dbReference>
<dbReference type="Gene3D" id="3.40.50.150">
    <property type="entry name" value="Vaccinia Virus protein VP39"/>
    <property type="match status" value="1"/>
</dbReference>
<dbReference type="EMBL" id="QOVM01000001">
    <property type="protein sequence ID" value="RXG24339.1"/>
    <property type="molecule type" value="Genomic_DNA"/>
</dbReference>
<keyword evidence="3" id="KW-1185">Reference proteome</keyword>
<evidence type="ECO:0000313" key="3">
    <source>
        <dbReference type="Proteomes" id="UP000289238"/>
    </source>
</evidence>
<dbReference type="PANTHER" id="PTHR43861:SF3">
    <property type="entry name" value="PUTATIVE (AFU_ORTHOLOGUE AFUA_2G14390)-RELATED"/>
    <property type="match status" value="1"/>
</dbReference>
<protein>
    <submittedName>
        <fullName evidence="2">2-polyprenyl-3-methyl-5-hydroxy-6-metoxy-1, 4-benzoquinol methylase</fullName>
    </submittedName>
</protein>
<dbReference type="AlphaFoldDB" id="A0A4Q0PE27"/>
<dbReference type="PANTHER" id="PTHR43861">
    <property type="entry name" value="TRANS-ACONITATE 2-METHYLTRANSFERASE-RELATED"/>
    <property type="match status" value="1"/>
</dbReference>
<proteinExistence type="predicted"/>
<dbReference type="GO" id="GO:0008168">
    <property type="term" value="F:methyltransferase activity"/>
    <property type="evidence" value="ECO:0007669"/>
    <property type="project" value="UniProtKB-KW"/>
</dbReference>
<dbReference type="InterPro" id="IPR029063">
    <property type="entry name" value="SAM-dependent_MTases_sf"/>
</dbReference>
<reference evidence="2 3" key="1">
    <citation type="submission" date="2018-07" db="EMBL/GenBank/DDBJ databases">
        <title>Leeuwenhoekiella genomics.</title>
        <authorList>
            <person name="Tahon G."/>
            <person name="Willems A."/>
        </authorList>
    </citation>
    <scope>NUCLEOTIDE SEQUENCE [LARGE SCALE GENOMIC DNA]</scope>
    <source>
        <strain evidence="2 3">LMG 22550</strain>
    </source>
</reference>
<gene>
    <name evidence="2" type="ORF">DSM00_127</name>
</gene>
<organism evidence="2 3">
    <name type="scientific">Leeuwenhoekiella aequorea</name>
    <dbReference type="NCBI Taxonomy" id="283736"/>
    <lineage>
        <taxon>Bacteria</taxon>
        <taxon>Pseudomonadati</taxon>
        <taxon>Bacteroidota</taxon>
        <taxon>Flavobacteriia</taxon>
        <taxon>Flavobacteriales</taxon>
        <taxon>Flavobacteriaceae</taxon>
        <taxon>Leeuwenhoekiella</taxon>
    </lineage>
</organism>
<dbReference type="RefSeq" id="WP_241652332.1">
    <property type="nucleotide sequence ID" value="NZ_QOVM01000001.1"/>
</dbReference>
<keyword evidence="1" id="KW-0808">Transferase</keyword>
<name>A0A4Q0PE27_9FLAO</name>
<comment type="caution">
    <text evidence="2">The sequence shown here is derived from an EMBL/GenBank/DDBJ whole genome shotgun (WGS) entry which is preliminary data.</text>
</comment>
<dbReference type="Pfam" id="PF13489">
    <property type="entry name" value="Methyltransf_23"/>
    <property type="match status" value="1"/>
</dbReference>
<keyword evidence="2" id="KW-0489">Methyltransferase</keyword>
<dbReference type="GO" id="GO:0032259">
    <property type="term" value="P:methylation"/>
    <property type="evidence" value="ECO:0007669"/>
    <property type="project" value="UniProtKB-KW"/>
</dbReference>